<evidence type="ECO:0000313" key="4">
    <source>
        <dbReference type="Proteomes" id="UP001304125"/>
    </source>
</evidence>
<keyword evidence="4" id="KW-1185">Reference proteome</keyword>
<dbReference type="PANTHER" id="PTHR43441">
    <property type="entry name" value="RIBOSOMAL-PROTEIN-SERINE ACETYLTRANSFERASE"/>
    <property type="match status" value="1"/>
</dbReference>
<organism evidence="2 4">
    <name type="scientific">Demequina capsici</name>
    <dbReference type="NCBI Taxonomy" id="3075620"/>
    <lineage>
        <taxon>Bacteria</taxon>
        <taxon>Bacillati</taxon>
        <taxon>Actinomycetota</taxon>
        <taxon>Actinomycetes</taxon>
        <taxon>Micrococcales</taxon>
        <taxon>Demequinaceae</taxon>
        <taxon>Demequina</taxon>
    </lineage>
</organism>
<dbReference type="EC" id="2.-.-.-" evidence="2"/>
<dbReference type="Proteomes" id="UP001303408">
    <property type="component" value="Chromosome"/>
</dbReference>
<evidence type="ECO:0000313" key="2">
    <source>
        <dbReference type="EMBL" id="WNM25007.1"/>
    </source>
</evidence>
<dbReference type="GO" id="GO:1990189">
    <property type="term" value="F:protein N-terminal-serine acetyltransferase activity"/>
    <property type="evidence" value="ECO:0007669"/>
    <property type="project" value="TreeGrafter"/>
</dbReference>
<keyword evidence="2" id="KW-0808">Transferase</keyword>
<sequence length="193" mass="22494">MATELRLFRDGIVLRRLRRRDEREWIALRDRNREWLRPWEATAPPGQTTRMMTFGEMVRREAREWRRSTAYPMAIEIDGNLVGRVSVTGITWGPECGGSIGYWVSEHRAGEGIAPRAVTLAADYAYAQGLHRLEIAMRPDNVPSIRVARKVGFRDEGLRRSYLYIDGAWRDHRVFALTSQEPRPWHTWSRSQS</sequence>
<dbReference type="SUPFAM" id="SSF55729">
    <property type="entry name" value="Acyl-CoA N-acyltransferases (Nat)"/>
    <property type="match status" value="1"/>
</dbReference>
<gene>
    <name evidence="2" type="ORF">RN606_02325</name>
    <name evidence="3" type="ORF">RN607_02600</name>
</gene>
<dbReference type="AlphaFoldDB" id="A0AA96F912"/>
<dbReference type="Pfam" id="PF13302">
    <property type="entry name" value="Acetyltransf_3"/>
    <property type="match status" value="1"/>
</dbReference>
<protein>
    <submittedName>
        <fullName evidence="2">GNAT family protein</fullName>
        <ecNumber evidence="2">2.-.-.-</ecNumber>
    </submittedName>
</protein>
<dbReference type="Proteomes" id="UP001304125">
    <property type="component" value="Chromosome"/>
</dbReference>
<accession>A0AA96F912</accession>
<dbReference type="RefSeq" id="WP_313499625.1">
    <property type="nucleotide sequence ID" value="NZ_CP134879.1"/>
</dbReference>
<dbReference type="EMBL" id="CP134879">
    <property type="protein sequence ID" value="WNM25007.1"/>
    <property type="molecule type" value="Genomic_DNA"/>
</dbReference>
<dbReference type="InterPro" id="IPR051908">
    <property type="entry name" value="Ribosomal_N-acetyltransferase"/>
</dbReference>
<dbReference type="GO" id="GO:0005737">
    <property type="term" value="C:cytoplasm"/>
    <property type="evidence" value="ECO:0007669"/>
    <property type="project" value="TreeGrafter"/>
</dbReference>
<feature type="domain" description="N-acetyltransferase" evidence="1">
    <location>
        <begin position="12"/>
        <end position="176"/>
    </location>
</feature>
<reference evidence="2 4" key="1">
    <citation type="submission" date="2023-09" db="EMBL/GenBank/DDBJ databases">
        <title>Demequina sp. a novel bacteria isolated from Capsicum annuum.</title>
        <authorList>
            <person name="Humaira Z."/>
            <person name="Lee J."/>
            <person name="Cho D."/>
        </authorList>
    </citation>
    <scope>NUCLEOTIDE SEQUENCE [LARGE SCALE GENOMIC DNA]</scope>
    <source>
        <strain evidence="2 4">OYTSA14</strain>
        <strain evidence="3">PMTSA13</strain>
    </source>
</reference>
<evidence type="ECO:0000313" key="3">
    <source>
        <dbReference type="EMBL" id="WNM27914.1"/>
    </source>
</evidence>
<dbReference type="InterPro" id="IPR000182">
    <property type="entry name" value="GNAT_dom"/>
</dbReference>
<evidence type="ECO:0000259" key="1">
    <source>
        <dbReference type="PROSITE" id="PS51186"/>
    </source>
</evidence>
<dbReference type="GO" id="GO:0008999">
    <property type="term" value="F:protein-N-terminal-alanine acetyltransferase activity"/>
    <property type="evidence" value="ECO:0007669"/>
    <property type="project" value="TreeGrafter"/>
</dbReference>
<dbReference type="Gene3D" id="3.40.630.30">
    <property type="match status" value="1"/>
</dbReference>
<dbReference type="KEGG" id="dcp:RN607_02600"/>
<dbReference type="EMBL" id="CP134880">
    <property type="protein sequence ID" value="WNM27914.1"/>
    <property type="molecule type" value="Genomic_DNA"/>
</dbReference>
<proteinExistence type="predicted"/>
<dbReference type="PROSITE" id="PS51186">
    <property type="entry name" value="GNAT"/>
    <property type="match status" value="1"/>
</dbReference>
<dbReference type="PANTHER" id="PTHR43441:SF10">
    <property type="entry name" value="ACETYLTRANSFERASE"/>
    <property type="match status" value="1"/>
</dbReference>
<accession>A0AA96JGG8</accession>
<name>A0AA96F912_9MICO</name>
<dbReference type="InterPro" id="IPR016181">
    <property type="entry name" value="Acyl_CoA_acyltransferase"/>
</dbReference>